<reference evidence="11 13" key="3">
    <citation type="submission" date="2019-02" db="EMBL/GenBank/DDBJ databases">
        <authorList>
            <person name="Zhang G."/>
        </authorList>
    </citation>
    <scope>NUCLEOTIDE SEQUENCE [LARGE SCALE GENOMIC DNA]</scope>
    <source>
        <strain evidence="11 13">CMB17</strain>
    </source>
</reference>
<dbReference type="Gene3D" id="3.40.50.300">
    <property type="entry name" value="P-loop containing nucleotide triphosphate hydrolases"/>
    <property type="match status" value="1"/>
</dbReference>
<accession>A0A238X3P8</accession>
<evidence type="ECO:0000256" key="6">
    <source>
        <dbReference type="ARBA" id="ARBA00023163"/>
    </source>
</evidence>
<dbReference type="Pfam" id="PF25601">
    <property type="entry name" value="AAA_lid_14"/>
    <property type="match status" value="1"/>
</dbReference>
<keyword evidence="2" id="KW-0547">Nucleotide-binding</keyword>
<dbReference type="SMART" id="SM00382">
    <property type="entry name" value="AAA"/>
    <property type="match status" value="1"/>
</dbReference>
<dbReference type="InterPro" id="IPR027417">
    <property type="entry name" value="P-loop_NTPase"/>
</dbReference>
<dbReference type="PROSITE" id="PS50110">
    <property type="entry name" value="RESPONSE_REGULATORY"/>
    <property type="match status" value="1"/>
</dbReference>
<evidence type="ECO:0000256" key="5">
    <source>
        <dbReference type="ARBA" id="ARBA00023015"/>
    </source>
</evidence>
<dbReference type="InterPro" id="IPR003593">
    <property type="entry name" value="AAA+_ATPase"/>
</dbReference>
<dbReference type="SUPFAM" id="SSF46689">
    <property type="entry name" value="Homeodomain-like"/>
    <property type="match status" value="1"/>
</dbReference>
<evidence type="ECO:0000313" key="10">
    <source>
        <dbReference type="EMBL" id="SNR53310.1"/>
    </source>
</evidence>
<evidence type="ECO:0000256" key="1">
    <source>
        <dbReference type="ARBA" id="ARBA00022553"/>
    </source>
</evidence>
<reference evidence="10" key="2">
    <citation type="submission" date="2017-06" db="EMBL/GenBank/DDBJ databases">
        <authorList>
            <person name="Kim H.J."/>
            <person name="Triplett B.A."/>
        </authorList>
    </citation>
    <scope>NUCLEOTIDE SEQUENCE [LARGE SCALE GENOMIC DNA]</scope>
    <source>
        <strain evidence="10">DSM 26170</strain>
    </source>
</reference>
<evidence type="ECO:0000313" key="11">
    <source>
        <dbReference type="EMBL" id="TBN49262.1"/>
    </source>
</evidence>
<dbReference type="InterPro" id="IPR002078">
    <property type="entry name" value="Sigma_54_int"/>
</dbReference>
<dbReference type="SUPFAM" id="SSF52540">
    <property type="entry name" value="P-loop containing nucleoside triphosphate hydrolases"/>
    <property type="match status" value="1"/>
</dbReference>
<dbReference type="CDD" id="cd17549">
    <property type="entry name" value="REC_DctD-like"/>
    <property type="match status" value="1"/>
</dbReference>
<organism evidence="10 12">
    <name type="scientific">Paracoccus sediminis</name>
    <dbReference type="NCBI Taxonomy" id="1214787"/>
    <lineage>
        <taxon>Bacteria</taxon>
        <taxon>Pseudomonadati</taxon>
        <taxon>Pseudomonadota</taxon>
        <taxon>Alphaproteobacteria</taxon>
        <taxon>Rhodobacterales</taxon>
        <taxon>Paracoccaceae</taxon>
        <taxon>Paracoccus</taxon>
    </lineage>
</organism>
<dbReference type="Gene3D" id="1.10.10.60">
    <property type="entry name" value="Homeodomain-like"/>
    <property type="match status" value="1"/>
</dbReference>
<feature type="modified residue" description="4-aspartylphosphate" evidence="7">
    <location>
        <position position="53"/>
    </location>
</feature>
<keyword evidence="4" id="KW-0902">Two-component regulatory system</keyword>
<name>A0A238X3P8_9RHOB</name>
<keyword evidence="1 7" id="KW-0597">Phosphoprotein</keyword>
<dbReference type="GO" id="GO:0005524">
    <property type="term" value="F:ATP binding"/>
    <property type="evidence" value="ECO:0007669"/>
    <property type="project" value="UniProtKB-KW"/>
</dbReference>
<dbReference type="AlphaFoldDB" id="A0A238X3P8"/>
<evidence type="ECO:0000259" key="8">
    <source>
        <dbReference type="PROSITE" id="PS50045"/>
    </source>
</evidence>
<sequence>MTSLVRLVDDDDDLRAAQVQTLRLAGINVEEFSLAADALRGITRDYPGVVLSDVRMPGMDGLDLFRRLHAIDPDLPVILLTGHGDVPMAVVALKAGAYDFLTKPVARDVLLAALHRAIGARALVLENRQLRQASHDPADAFPELGGSSEVMQHLRTALDRVAEAGSNALLVGPDGAGKLTAARAIHRLGPRRARPFVHLACDALDDARFDADLLGSDAATPRGARQAGQLERAQRGVLFLDRVDGLTPAMQARISAILEADEFRPAGAAAPRPLDVQILASTSGDLPRMAAEGRIDTRLFYRLSGTVLSVPSLAERREDIPALFRHFLLAACARLDRPAPPMTGAGKARLSAHGWPGNLPELRGFAESQAVGITPFDAQADESAPGLADLVAAYEAELIRDALRLAGGNATAAMGRLRLPRKTFYDKLARHAIRPTDFRR</sequence>
<feature type="domain" description="Sigma-54 factor interaction" evidence="8">
    <location>
        <begin position="144"/>
        <end position="371"/>
    </location>
</feature>
<dbReference type="GO" id="GO:0006355">
    <property type="term" value="P:regulation of DNA-templated transcription"/>
    <property type="evidence" value="ECO:0007669"/>
    <property type="project" value="InterPro"/>
</dbReference>
<dbReference type="Pfam" id="PF00158">
    <property type="entry name" value="Sigma54_activat"/>
    <property type="match status" value="1"/>
</dbReference>
<dbReference type="SMART" id="SM00448">
    <property type="entry name" value="REC"/>
    <property type="match status" value="1"/>
</dbReference>
<evidence type="ECO:0000259" key="9">
    <source>
        <dbReference type="PROSITE" id="PS50110"/>
    </source>
</evidence>
<keyword evidence="13" id="KW-1185">Reference proteome</keyword>
<dbReference type="EMBL" id="SIRL01000008">
    <property type="protein sequence ID" value="TBN49262.1"/>
    <property type="molecule type" value="Genomic_DNA"/>
</dbReference>
<dbReference type="GO" id="GO:0043565">
    <property type="term" value="F:sequence-specific DNA binding"/>
    <property type="evidence" value="ECO:0007669"/>
    <property type="project" value="InterPro"/>
</dbReference>
<keyword evidence="6" id="KW-0804">Transcription</keyword>
<dbReference type="PANTHER" id="PTHR32071:SF29">
    <property type="entry name" value="PHOSPHOGLYCERATE TRANSPORT SYSTEM TRANSCRIPTIONAL REGULATORY PROTEIN PGTA"/>
    <property type="match status" value="1"/>
</dbReference>
<dbReference type="CDD" id="cd00009">
    <property type="entry name" value="AAA"/>
    <property type="match status" value="1"/>
</dbReference>
<dbReference type="InterPro" id="IPR001789">
    <property type="entry name" value="Sig_transdc_resp-reg_receiver"/>
</dbReference>
<dbReference type="Pfam" id="PF00072">
    <property type="entry name" value="Response_reg"/>
    <property type="match status" value="1"/>
</dbReference>
<gene>
    <name evidence="11" type="ORF">EYF88_11810</name>
    <name evidence="10" type="ORF">SAMN06265378_107133</name>
</gene>
<dbReference type="Gene3D" id="1.10.8.60">
    <property type="match status" value="1"/>
</dbReference>
<dbReference type="Gene3D" id="3.40.50.2300">
    <property type="match status" value="1"/>
</dbReference>
<dbReference type="PROSITE" id="PS50045">
    <property type="entry name" value="SIGMA54_INTERACT_4"/>
    <property type="match status" value="1"/>
</dbReference>
<feature type="domain" description="Response regulatory" evidence="9">
    <location>
        <begin position="4"/>
        <end position="118"/>
    </location>
</feature>
<dbReference type="InterPro" id="IPR058031">
    <property type="entry name" value="AAA_lid_NorR"/>
</dbReference>
<evidence type="ECO:0000256" key="7">
    <source>
        <dbReference type="PROSITE-ProRule" id="PRU00169"/>
    </source>
</evidence>
<dbReference type="RefSeq" id="WP_089388362.1">
    <property type="nucleotide sequence ID" value="NZ_FZNM01000007.1"/>
</dbReference>
<evidence type="ECO:0000256" key="4">
    <source>
        <dbReference type="ARBA" id="ARBA00023012"/>
    </source>
</evidence>
<proteinExistence type="predicted"/>
<dbReference type="EMBL" id="FZNM01000007">
    <property type="protein sequence ID" value="SNR53310.1"/>
    <property type="molecule type" value="Genomic_DNA"/>
</dbReference>
<dbReference type="PANTHER" id="PTHR32071">
    <property type="entry name" value="TRANSCRIPTIONAL REGULATORY PROTEIN"/>
    <property type="match status" value="1"/>
</dbReference>
<dbReference type="GO" id="GO:0000160">
    <property type="term" value="P:phosphorelay signal transduction system"/>
    <property type="evidence" value="ECO:0007669"/>
    <property type="project" value="UniProtKB-KW"/>
</dbReference>
<dbReference type="OrthoDB" id="9802388at2"/>
<dbReference type="FunFam" id="3.40.50.2300:FF:000018">
    <property type="entry name" value="DNA-binding transcriptional regulator NtrC"/>
    <property type="match status" value="1"/>
</dbReference>
<evidence type="ECO:0000313" key="12">
    <source>
        <dbReference type="Proteomes" id="UP000198409"/>
    </source>
</evidence>
<evidence type="ECO:0000256" key="3">
    <source>
        <dbReference type="ARBA" id="ARBA00022840"/>
    </source>
</evidence>
<protein>
    <submittedName>
        <fullName evidence="11">Sigma-54-dependent Fis family transcriptional regulator</fullName>
    </submittedName>
    <submittedName>
        <fullName evidence="10">Two-component system, NtrC family, C4-dicarboxylate transport response regulator DctD</fullName>
    </submittedName>
</protein>
<reference evidence="12" key="1">
    <citation type="submission" date="2017-06" db="EMBL/GenBank/DDBJ databases">
        <authorList>
            <person name="Varghese N."/>
            <person name="Submissions S."/>
        </authorList>
    </citation>
    <scope>NUCLEOTIDE SEQUENCE [LARGE SCALE GENOMIC DNA]</scope>
    <source>
        <strain evidence="12">DSM 26170</strain>
    </source>
</reference>
<dbReference type="SUPFAM" id="SSF52172">
    <property type="entry name" value="CheY-like"/>
    <property type="match status" value="1"/>
</dbReference>
<keyword evidence="5" id="KW-0805">Transcription regulation</keyword>
<dbReference type="InterPro" id="IPR009057">
    <property type="entry name" value="Homeodomain-like_sf"/>
</dbReference>
<dbReference type="InterPro" id="IPR011006">
    <property type="entry name" value="CheY-like_superfamily"/>
</dbReference>
<evidence type="ECO:0000313" key="13">
    <source>
        <dbReference type="Proteomes" id="UP000292859"/>
    </source>
</evidence>
<evidence type="ECO:0000256" key="2">
    <source>
        <dbReference type="ARBA" id="ARBA00022741"/>
    </source>
</evidence>
<keyword evidence="3" id="KW-0067">ATP-binding</keyword>
<dbReference type="Proteomes" id="UP000292859">
    <property type="component" value="Unassembled WGS sequence"/>
</dbReference>
<dbReference type="Proteomes" id="UP000198409">
    <property type="component" value="Unassembled WGS sequence"/>
</dbReference>